<evidence type="ECO:0000256" key="2">
    <source>
        <dbReference type="ARBA" id="ARBA00022694"/>
    </source>
</evidence>
<evidence type="ECO:0000256" key="7">
    <source>
        <dbReference type="RuleBase" id="RU003792"/>
    </source>
</evidence>
<dbReference type="HAMAP" id="MF_00171">
    <property type="entry name" value="TruA"/>
    <property type="match status" value="1"/>
</dbReference>
<evidence type="ECO:0000313" key="9">
    <source>
        <dbReference type="EMBL" id="UPM43816.1"/>
    </source>
</evidence>
<accession>A0A8U0A4P3</accession>
<comment type="caution">
    <text evidence="4">Lacks conserved residue(s) required for the propagation of feature annotation.</text>
</comment>
<dbReference type="EMBL" id="CP096019">
    <property type="protein sequence ID" value="UPM43816.1"/>
    <property type="molecule type" value="Genomic_DNA"/>
</dbReference>
<dbReference type="InterPro" id="IPR020095">
    <property type="entry name" value="PsdUridine_synth_TruA_C"/>
</dbReference>
<evidence type="ECO:0000313" key="10">
    <source>
        <dbReference type="Proteomes" id="UP000831768"/>
    </source>
</evidence>
<evidence type="ECO:0000259" key="8">
    <source>
        <dbReference type="Pfam" id="PF01416"/>
    </source>
</evidence>
<feature type="active site" description="Nucleophile" evidence="4 5">
    <location>
        <position position="56"/>
    </location>
</feature>
<dbReference type="GO" id="GO:0160147">
    <property type="term" value="F:tRNA pseudouridine(38-40) synthase activity"/>
    <property type="evidence" value="ECO:0007669"/>
    <property type="project" value="UniProtKB-EC"/>
</dbReference>
<keyword evidence="2 4" id="KW-0819">tRNA processing</keyword>
<dbReference type="PANTHER" id="PTHR11142">
    <property type="entry name" value="PSEUDOURIDYLATE SYNTHASE"/>
    <property type="match status" value="1"/>
</dbReference>
<dbReference type="Pfam" id="PF01416">
    <property type="entry name" value="PseudoU_synth_1"/>
    <property type="match status" value="1"/>
</dbReference>
<dbReference type="InterPro" id="IPR020103">
    <property type="entry name" value="PsdUridine_synth_cat_dom_sf"/>
</dbReference>
<proteinExistence type="inferred from homology"/>
<dbReference type="GO" id="GO:0031119">
    <property type="term" value="P:tRNA pseudouridine synthesis"/>
    <property type="evidence" value="ECO:0007669"/>
    <property type="project" value="UniProtKB-UniRule"/>
</dbReference>
<gene>
    <name evidence="4 9" type="primary">truA</name>
    <name evidence="9" type="ORF">MW046_05065</name>
</gene>
<feature type="binding site" evidence="4 6">
    <location>
        <position position="110"/>
    </location>
    <ligand>
        <name>substrate</name>
    </ligand>
</feature>
<evidence type="ECO:0000256" key="6">
    <source>
        <dbReference type="PIRSR" id="PIRSR001430-2"/>
    </source>
</evidence>
<comment type="similarity">
    <text evidence="1 4 7">Belongs to the tRNA pseudouridine synthase TruA family.</text>
</comment>
<evidence type="ECO:0000256" key="4">
    <source>
        <dbReference type="HAMAP-Rule" id="MF_00171"/>
    </source>
</evidence>
<evidence type="ECO:0000256" key="3">
    <source>
        <dbReference type="ARBA" id="ARBA00023235"/>
    </source>
</evidence>
<feature type="domain" description="Pseudouridine synthase I TruA alpha/beta" evidence="8">
    <location>
        <begin position="130"/>
        <end position="225"/>
    </location>
</feature>
<dbReference type="GO" id="GO:0003723">
    <property type="term" value="F:RNA binding"/>
    <property type="evidence" value="ECO:0007669"/>
    <property type="project" value="InterPro"/>
</dbReference>
<dbReference type="Gene3D" id="3.30.70.580">
    <property type="entry name" value="Pseudouridine synthase I, catalytic domain, N-terminal subdomain"/>
    <property type="match status" value="1"/>
</dbReference>
<reference evidence="9" key="1">
    <citation type="submission" date="2022-04" db="EMBL/GenBank/DDBJ databases">
        <title>Halocatena sp. nov., isolated from a salt lake.</title>
        <authorList>
            <person name="Cui H.-L."/>
        </authorList>
    </citation>
    <scope>NUCLEOTIDE SEQUENCE</scope>
    <source>
        <strain evidence="9">AD-1</strain>
    </source>
</reference>
<dbReference type="GeneID" id="71927394"/>
<comment type="catalytic activity">
    <reaction evidence="4 7">
        <text>uridine(38/39/40) in tRNA = pseudouridine(38/39/40) in tRNA</text>
        <dbReference type="Rhea" id="RHEA:22376"/>
        <dbReference type="Rhea" id="RHEA-COMP:10085"/>
        <dbReference type="Rhea" id="RHEA-COMP:10087"/>
        <dbReference type="ChEBI" id="CHEBI:65314"/>
        <dbReference type="ChEBI" id="CHEBI:65315"/>
        <dbReference type="EC" id="5.4.99.12"/>
    </reaction>
</comment>
<dbReference type="PANTHER" id="PTHR11142:SF0">
    <property type="entry name" value="TRNA PSEUDOURIDINE SYNTHASE-LIKE 1"/>
    <property type="match status" value="1"/>
</dbReference>
<organism evidence="9 10">
    <name type="scientific">Halocatena salina</name>
    <dbReference type="NCBI Taxonomy" id="2934340"/>
    <lineage>
        <taxon>Archaea</taxon>
        <taxon>Methanobacteriati</taxon>
        <taxon>Methanobacteriota</taxon>
        <taxon>Stenosarchaea group</taxon>
        <taxon>Halobacteria</taxon>
        <taxon>Halobacteriales</taxon>
        <taxon>Natronomonadaceae</taxon>
        <taxon>Halocatena</taxon>
    </lineage>
</organism>
<evidence type="ECO:0000256" key="1">
    <source>
        <dbReference type="ARBA" id="ARBA00009375"/>
    </source>
</evidence>
<dbReference type="Gene3D" id="3.30.70.660">
    <property type="entry name" value="Pseudouridine synthase I, catalytic domain, C-terminal subdomain"/>
    <property type="match status" value="1"/>
</dbReference>
<keyword evidence="3 4" id="KW-0413">Isomerase</keyword>
<dbReference type="EC" id="5.4.99.12" evidence="4"/>
<protein>
    <recommendedName>
        <fullName evidence="4">tRNA pseudouridine synthase A</fullName>
        <ecNumber evidence="4">5.4.99.12</ecNumber>
    </recommendedName>
    <alternativeName>
        <fullName evidence="4">tRNA pseudouridine(38-40) synthase</fullName>
    </alternativeName>
    <alternativeName>
        <fullName evidence="4">tRNA pseudouridylate synthase I</fullName>
    </alternativeName>
    <alternativeName>
        <fullName evidence="4">tRNA-uridine isomerase I</fullName>
    </alternativeName>
</protein>
<comment type="function">
    <text evidence="4">Formation of pseudouridine at positions 38, 39 and 40 in the anticodon stem and loop of transfer RNAs.</text>
</comment>
<dbReference type="NCBIfam" id="NF000622">
    <property type="entry name" value="PRK00021.3-3"/>
    <property type="match status" value="1"/>
</dbReference>
<sequence>MHRAFRLAYDGSNYHGFQRQPDVPTVEDELFGALMALGVFDGDHRPEGYAAAGRTDKGVSAVAQTVSFDCPTWLVPRALNSELPSAIRAWASAEAPTGFHATHDASYREYTYHLHAPDADRQRARETLTALSGSHDFHNLTVDTDRTRRTLETDLETAGPYLRVTLRAPGFARQLVRRIVGLLTAVAHGDRDDVDRVLSSEQLTGPDGVCAAPPEPLVLTHVEYPMLDFDRDVSAATSATKLFETKRIEQETRSRVAGTIHRMIDEPFTNQ</sequence>
<name>A0A8U0A4P3_9EURY</name>
<dbReference type="InterPro" id="IPR020094">
    <property type="entry name" value="TruA/RsuA/RluB/E/F_N"/>
</dbReference>
<dbReference type="AlphaFoldDB" id="A0A8U0A4P3"/>
<dbReference type="PIRSF" id="PIRSF001430">
    <property type="entry name" value="tRNA_psdUrid_synth"/>
    <property type="match status" value="1"/>
</dbReference>
<dbReference type="InterPro" id="IPR001406">
    <property type="entry name" value="PsdUridine_synth_TruA"/>
</dbReference>
<keyword evidence="10" id="KW-1185">Reference proteome</keyword>
<dbReference type="RefSeq" id="WP_247994475.1">
    <property type="nucleotide sequence ID" value="NZ_CP096019.1"/>
</dbReference>
<evidence type="ECO:0000256" key="5">
    <source>
        <dbReference type="PIRSR" id="PIRSR001430-1"/>
    </source>
</evidence>
<dbReference type="KEGG" id="haad:MW046_05065"/>
<dbReference type="InterPro" id="IPR020097">
    <property type="entry name" value="PsdUridine_synth_TruA_a/b_dom"/>
</dbReference>
<dbReference type="SUPFAM" id="SSF55120">
    <property type="entry name" value="Pseudouridine synthase"/>
    <property type="match status" value="1"/>
</dbReference>
<dbReference type="Proteomes" id="UP000831768">
    <property type="component" value="Chromosome"/>
</dbReference>